<sequence length="419" mass="45528">MLTQICGIVNLIIPSTSPTMLQHPPLTGIKVLEFAGLAPGPYAGMLLADAGASVLRIDRARPDTSAPTEDMLARHKSSISVDLKSERGVALIRRLVAEADVLIDPFRPGVLEKLSLGPDELCRLNPRLIYGRMTGFRRDGKYALMAGHDINYLAVSGTLGMLGRDDEKPHPPWNILADFAGGGAMLFEGILMAIISRQSSGRGQVVEANMVDGSSYLTTFPRMALKTIMGNSGRGNNLLDGGAPFYDTYETSDGKYVAVGALEPKFFAALLSGLDLAGQGWEDDQLNRGRWPELRHLMTDRFRSKTRAQWELVFDGTDACCTPVLEYSELENDPKREGDQRPAVTLRETPCLAVKEGVGHADPARFGQGPGVPGDGYRASLLKPGAGGEEVLRKWLGWENGTEYVLERGGFVLKELSKL</sequence>
<evidence type="ECO:0000313" key="3">
    <source>
        <dbReference type="Proteomes" id="UP000009097"/>
    </source>
</evidence>
<proteinExistence type="inferred from homology"/>
<dbReference type="RefSeq" id="XP_018234473.1">
    <property type="nucleotide sequence ID" value="XM_018378535.1"/>
</dbReference>
<dbReference type="InterPro" id="IPR023606">
    <property type="entry name" value="CoA-Trfase_III_dom_1_sf"/>
</dbReference>
<accession>A0A0J9UC58</accession>
<dbReference type="InterPro" id="IPR044855">
    <property type="entry name" value="CoA-Trfase_III_dom3_sf"/>
</dbReference>
<dbReference type="InterPro" id="IPR050509">
    <property type="entry name" value="CoA-transferase_III"/>
</dbReference>
<organism evidence="2 3">
    <name type="scientific">Fusarium oxysporum f. sp. lycopersici (strain 4287 / CBS 123668 / FGSC 9935 / NRRL 34936)</name>
    <name type="common">Fusarium vascular wilt of tomato</name>
    <dbReference type="NCBI Taxonomy" id="426428"/>
    <lineage>
        <taxon>Eukaryota</taxon>
        <taxon>Fungi</taxon>
        <taxon>Dikarya</taxon>
        <taxon>Ascomycota</taxon>
        <taxon>Pezizomycotina</taxon>
        <taxon>Sordariomycetes</taxon>
        <taxon>Hypocreomycetidae</taxon>
        <taxon>Hypocreales</taxon>
        <taxon>Nectriaceae</taxon>
        <taxon>Fusarium</taxon>
        <taxon>Fusarium oxysporum species complex</taxon>
    </lineage>
</organism>
<dbReference type="EMBL" id="DS231697">
    <property type="protein sequence ID" value="KNA96427.1"/>
    <property type="molecule type" value="Genomic_DNA"/>
</dbReference>
<dbReference type="PANTHER" id="PTHR48228:SF5">
    <property type="entry name" value="ALPHA-METHYLACYL-COA RACEMASE"/>
    <property type="match status" value="1"/>
</dbReference>
<dbReference type="Gene3D" id="3.40.50.10540">
    <property type="entry name" value="Crotonobetainyl-coa:carnitine coa-transferase, domain 1"/>
    <property type="match status" value="1"/>
</dbReference>
<dbReference type="GO" id="GO:0003824">
    <property type="term" value="F:catalytic activity"/>
    <property type="evidence" value="ECO:0007669"/>
    <property type="project" value="InterPro"/>
</dbReference>
<reference evidence="2" key="2">
    <citation type="journal article" date="2010" name="Nature">
        <title>Comparative genomics reveals mobile pathogenicity chromosomes in Fusarium.</title>
        <authorList>
            <person name="Ma L.J."/>
            <person name="van der Does H.C."/>
            <person name="Borkovich K.A."/>
            <person name="Coleman J.J."/>
            <person name="Daboussi M.J."/>
            <person name="Di Pietro A."/>
            <person name="Dufresne M."/>
            <person name="Freitag M."/>
            <person name="Grabherr M."/>
            <person name="Henrissat B."/>
            <person name="Houterman P.M."/>
            <person name="Kang S."/>
            <person name="Shim W.B."/>
            <person name="Woloshuk C."/>
            <person name="Xie X."/>
            <person name="Xu J.R."/>
            <person name="Antoniw J."/>
            <person name="Baker S.E."/>
            <person name="Bluhm B.H."/>
            <person name="Breakspear A."/>
            <person name="Brown D.W."/>
            <person name="Butchko R.A."/>
            <person name="Chapman S."/>
            <person name="Coulson R."/>
            <person name="Coutinho P.M."/>
            <person name="Danchin E.G."/>
            <person name="Diener A."/>
            <person name="Gale L.R."/>
            <person name="Gardiner D.M."/>
            <person name="Goff S."/>
            <person name="Hammond-Kosack K.E."/>
            <person name="Hilburn K."/>
            <person name="Hua-Van A."/>
            <person name="Jonkers W."/>
            <person name="Kazan K."/>
            <person name="Kodira C.D."/>
            <person name="Koehrsen M."/>
            <person name="Kumar L."/>
            <person name="Lee Y.H."/>
            <person name="Li L."/>
            <person name="Manners J.M."/>
            <person name="Miranda-Saavedra D."/>
            <person name="Mukherjee M."/>
            <person name="Park G."/>
            <person name="Park J."/>
            <person name="Park S.Y."/>
            <person name="Proctor R.H."/>
            <person name="Regev A."/>
            <person name="Ruiz-Roldan M.C."/>
            <person name="Sain D."/>
            <person name="Sakthikumar S."/>
            <person name="Sykes S."/>
            <person name="Schwartz D.C."/>
            <person name="Turgeon B.G."/>
            <person name="Wapinski I."/>
            <person name="Yoder O."/>
            <person name="Young S."/>
            <person name="Zeng Q."/>
            <person name="Zhou S."/>
            <person name="Galagan J."/>
            <person name="Cuomo C.A."/>
            <person name="Kistler H.C."/>
            <person name="Rep M."/>
        </authorList>
    </citation>
    <scope>NUCLEOTIDE SEQUENCE [LARGE SCALE GENOMIC DNA]</scope>
    <source>
        <strain evidence="2">4287</strain>
    </source>
</reference>
<reference evidence="2" key="1">
    <citation type="submission" date="2007-04" db="EMBL/GenBank/DDBJ databases">
        <authorList>
            <consortium name="The Broad Institute Genome Sequencing Platform"/>
            <person name="Birren B."/>
            <person name="Lander E."/>
            <person name="Galagan J."/>
            <person name="Nusbaum C."/>
            <person name="Devon K."/>
            <person name="Ma L.-J."/>
            <person name="Jaffe D."/>
            <person name="Butler J."/>
            <person name="Alvarez P."/>
            <person name="Gnerre S."/>
            <person name="Grabherr M."/>
            <person name="Kleber M."/>
            <person name="Mauceli E."/>
            <person name="Brockman W."/>
            <person name="MacCallum I.A."/>
            <person name="Young S."/>
            <person name="LaButti K."/>
            <person name="DeCaprio D."/>
            <person name="Crawford M."/>
            <person name="Koehrsen M."/>
            <person name="Engels R."/>
            <person name="Montgomery P."/>
            <person name="Pearson M."/>
            <person name="Howarth C."/>
            <person name="Larson L."/>
            <person name="White J."/>
            <person name="O'Leary S."/>
            <person name="Kodira C."/>
            <person name="Zeng Q."/>
            <person name="Yandava C."/>
            <person name="Alvarado L."/>
            <person name="Kistler C."/>
            <person name="Shim W.-B."/>
            <person name="Kang S."/>
            <person name="Woloshuk C."/>
        </authorList>
    </citation>
    <scope>NUCLEOTIDE SEQUENCE</scope>
    <source>
        <strain evidence="2">4287</strain>
    </source>
</reference>
<dbReference type="VEuPathDB" id="FungiDB:FOXG_01627"/>
<dbReference type="GeneID" id="28943870"/>
<protein>
    <submittedName>
        <fullName evidence="2">Alpha-methylacyl-CoA racemase</fullName>
    </submittedName>
</protein>
<gene>
    <name evidence="2" type="ORF">FOXG_01627</name>
</gene>
<dbReference type="Proteomes" id="UP000009097">
    <property type="component" value="Unassembled WGS sequence"/>
</dbReference>
<dbReference type="Gene3D" id="3.30.1540.10">
    <property type="entry name" value="formyl-coa transferase, domain 3"/>
    <property type="match status" value="1"/>
</dbReference>
<dbReference type="AlphaFoldDB" id="A0A0J9UC58"/>
<name>A0A0J9UC58_FUSO4</name>
<dbReference type="InterPro" id="IPR003673">
    <property type="entry name" value="CoA-Trfase_fam_III"/>
</dbReference>
<comment type="similarity">
    <text evidence="1">Belongs to the CoA-transferase III family.</text>
</comment>
<dbReference type="KEGG" id="fox:FOXG_01627"/>
<dbReference type="OrthoDB" id="16747at2759"/>
<dbReference type="PANTHER" id="PTHR48228">
    <property type="entry name" value="SUCCINYL-COA--D-CITRAMALATE COA-TRANSFERASE"/>
    <property type="match status" value="1"/>
</dbReference>
<dbReference type="Pfam" id="PF02515">
    <property type="entry name" value="CoA_transf_3"/>
    <property type="match status" value="1"/>
</dbReference>
<dbReference type="SUPFAM" id="SSF89796">
    <property type="entry name" value="CoA-transferase family III (CaiB/BaiF)"/>
    <property type="match status" value="1"/>
</dbReference>
<evidence type="ECO:0000256" key="1">
    <source>
        <dbReference type="ARBA" id="ARBA00008383"/>
    </source>
</evidence>
<evidence type="ECO:0000313" key="2">
    <source>
        <dbReference type="EMBL" id="KNA96427.1"/>
    </source>
</evidence>